<dbReference type="AlphaFoldDB" id="A0A8T0IHW4"/>
<dbReference type="Proteomes" id="UP000822688">
    <property type="component" value="Chromosome 3"/>
</dbReference>
<evidence type="ECO:0000313" key="3">
    <source>
        <dbReference type="Proteomes" id="UP000822688"/>
    </source>
</evidence>
<evidence type="ECO:0008006" key="4">
    <source>
        <dbReference type="Google" id="ProtNLM"/>
    </source>
</evidence>
<evidence type="ECO:0000256" key="1">
    <source>
        <dbReference type="SAM" id="SignalP"/>
    </source>
</evidence>
<feature type="chain" id="PRO_5035831911" description="Secreted protein" evidence="1">
    <location>
        <begin position="21"/>
        <end position="85"/>
    </location>
</feature>
<feature type="signal peptide" evidence="1">
    <location>
        <begin position="1"/>
        <end position="20"/>
    </location>
</feature>
<dbReference type="EMBL" id="CM026423">
    <property type="protein sequence ID" value="KAG0582892.1"/>
    <property type="molecule type" value="Genomic_DNA"/>
</dbReference>
<keyword evidence="1" id="KW-0732">Signal</keyword>
<accession>A0A8T0IHW4</accession>
<name>A0A8T0IHW4_CERPU</name>
<gene>
    <name evidence="2" type="ORF">KC19_3G093700</name>
</gene>
<evidence type="ECO:0000313" key="2">
    <source>
        <dbReference type="EMBL" id="KAG0582892.1"/>
    </source>
</evidence>
<reference evidence="2" key="1">
    <citation type="submission" date="2020-06" db="EMBL/GenBank/DDBJ databases">
        <title>WGS assembly of Ceratodon purpureus strain R40.</title>
        <authorList>
            <person name="Carey S.B."/>
            <person name="Jenkins J."/>
            <person name="Shu S."/>
            <person name="Lovell J.T."/>
            <person name="Sreedasyam A."/>
            <person name="Maumus F."/>
            <person name="Tiley G.P."/>
            <person name="Fernandez-Pozo N."/>
            <person name="Barry K."/>
            <person name="Chen C."/>
            <person name="Wang M."/>
            <person name="Lipzen A."/>
            <person name="Daum C."/>
            <person name="Saski C.A."/>
            <person name="Payton A.C."/>
            <person name="Mcbreen J.C."/>
            <person name="Conrad R.E."/>
            <person name="Kollar L.M."/>
            <person name="Olsson S."/>
            <person name="Huttunen S."/>
            <person name="Landis J.B."/>
            <person name="Wickett N.J."/>
            <person name="Johnson M.G."/>
            <person name="Rensing S.A."/>
            <person name="Grimwood J."/>
            <person name="Schmutz J."/>
            <person name="Mcdaniel S.F."/>
        </authorList>
    </citation>
    <scope>NUCLEOTIDE SEQUENCE</scope>
    <source>
        <strain evidence="2">R40</strain>
    </source>
</reference>
<organism evidence="2 3">
    <name type="scientific">Ceratodon purpureus</name>
    <name type="common">Fire moss</name>
    <name type="synonym">Dicranum purpureum</name>
    <dbReference type="NCBI Taxonomy" id="3225"/>
    <lineage>
        <taxon>Eukaryota</taxon>
        <taxon>Viridiplantae</taxon>
        <taxon>Streptophyta</taxon>
        <taxon>Embryophyta</taxon>
        <taxon>Bryophyta</taxon>
        <taxon>Bryophytina</taxon>
        <taxon>Bryopsida</taxon>
        <taxon>Dicranidae</taxon>
        <taxon>Pseudoditrichales</taxon>
        <taxon>Ditrichaceae</taxon>
        <taxon>Ceratodon</taxon>
    </lineage>
</organism>
<proteinExistence type="predicted"/>
<keyword evidence="3" id="KW-1185">Reference proteome</keyword>
<sequence>MAWRWNRLQLLPAMDRPCSCCCLLLAVCCSDGDNLLQSQLSRSLSLAAGLTSVAVSPAVLITSVCSNPSSCLRPTFFVLFVDSRC</sequence>
<protein>
    <recommendedName>
        <fullName evidence="4">Secreted protein</fullName>
    </recommendedName>
</protein>
<comment type="caution">
    <text evidence="2">The sequence shown here is derived from an EMBL/GenBank/DDBJ whole genome shotgun (WGS) entry which is preliminary data.</text>
</comment>